<dbReference type="Gene3D" id="2.60.40.1630">
    <property type="entry name" value="bacillus anthracis domain"/>
    <property type="match status" value="1"/>
</dbReference>
<evidence type="ECO:0000259" key="2">
    <source>
        <dbReference type="Pfam" id="PF13786"/>
    </source>
</evidence>
<protein>
    <submittedName>
        <fullName evidence="3">DUF4179 domain-containing protein</fullName>
    </submittedName>
</protein>
<proteinExistence type="predicted"/>
<dbReference type="AlphaFoldDB" id="A0A9D1CND1"/>
<accession>A0A9D1CND1</accession>
<dbReference type="InterPro" id="IPR025436">
    <property type="entry name" value="DUF4179"/>
</dbReference>
<keyword evidence="1" id="KW-1133">Transmembrane helix</keyword>
<dbReference type="EMBL" id="DVFN01000017">
    <property type="protein sequence ID" value="HIQ68988.1"/>
    <property type="molecule type" value="Genomic_DNA"/>
</dbReference>
<keyword evidence="1" id="KW-0812">Transmembrane</keyword>
<name>A0A9D1CND1_9FIRM</name>
<dbReference type="Pfam" id="PF13786">
    <property type="entry name" value="DUF4179"/>
    <property type="match status" value="1"/>
</dbReference>
<dbReference type="Proteomes" id="UP000886874">
    <property type="component" value="Unassembled WGS sequence"/>
</dbReference>
<feature type="domain" description="DUF4179" evidence="2">
    <location>
        <begin position="37"/>
        <end position="127"/>
    </location>
</feature>
<evidence type="ECO:0000313" key="3">
    <source>
        <dbReference type="EMBL" id="HIQ68988.1"/>
    </source>
</evidence>
<reference evidence="3" key="2">
    <citation type="journal article" date="2021" name="PeerJ">
        <title>Extensive microbial diversity within the chicken gut microbiome revealed by metagenomics and culture.</title>
        <authorList>
            <person name="Gilroy R."/>
            <person name="Ravi A."/>
            <person name="Getino M."/>
            <person name="Pursley I."/>
            <person name="Horton D.L."/>
            <person name="Alikhan N.F."/>
            <person name="Baker D."/>
            <person name="Gharbi K."/>
            <person name="Hall N."/>
            <person name="Watson M."/>
            <person name="Adriaenssens E.M."/>
            <person name="Foster-Nyarko E."/>
            <person name="Jarju S."/>
            <person name="Secka A."/>
            <person name="Antonio M."/>
            <person name="Oren A."/>
            <person name="Chaudhuri R.R."/>
            <person name="La Ragione R."/>
            <person name="Hildebrand F."/>
            <person name="Pallen M.J."/>
        </authorList>
    </citation>
    <scope>NUCLEOTIDE SEQUENCE</scope>
    <source>
        <strain evidence="3">ChiSjej2B20-13462</strain>
    </source>
</reference>
<reference evidence="3" key="1">
    <citation type="submission" date="2020-10" db="EMBL/GenBank/DDBJ databases">
        <authorList>
            <person name="Gilroy R."/>
        </authorList>
    </citation>
    <scope>NUCLEOTIDE SEQUENCE</scope>
    <source>
        <strain evidence="3">ChiSjej2B20-13462</strain>
    </source>
</reference>
<sequence length="432" mass="46656">MNRQLEYQALCRSLEALPPALDGVADRVRRRVRQQKKRRLGVSFGSVAAAAAGFVLAVNLLPTFALACGRVPVLRELAAAVAFSPSLSAAVANDYVQAVGQSQTVDGMTLTLDSVIADERQVVVFYRADTDLHTQVSCEMTDQNGAPLQNISCISGSDSDDVRQFEIHAIAGQEIPAAFCLRLSLKLSDDRGETVAVYGPYVFELTLDRSKSAPERVLTPDQTVELDGQRLTVETVRLNLTRTAVTVSTDPANTAWLVDLDFHFVGPDGTVYDVPDGSLAATGSPDTPEMLTYYWQSLYFTGDPTDLRLVLDGALWLEKDAAPVVVDLTDGGIQGTLPEGVASVTVASVADAPEIRVAVEPGVELGQPFRGYLDHETGEERFFPNGMSYHGPGGDWAYAYPLPDFPYNTIALAPRYSFFTEADVSLTLPAAE</sequence>
<feature type="transmembrane region" description="Helical" evidence="1">
    <location>
        <begin position="40"/>
        <end position="61"/>
    </location>
</feature>
<comment type="caution">
    <text evidence="3">The sequence shown here is derived from an EMBL/GenBank/DDBJ whole genome shotgun (WGS) entry which is preliminary data.</text>
</comment>
<evidence type="ECO:0000313" key="4">
    <source>
        <dbReference type="Proteomes" id="UP000886874"/>
    </source>
</evidence>
<keyword evidence="1" id="KW-0472">Membrane</keyword>
<evidence type="ECO:0000256" key="1">
    <source>
        <dbReference type="SAM" id="Phobius"/>
    </source>
</evidence>
<organism evidence="3 4">
    <name type="scientific">Candidatus Avoscillospira stercorigallinarum</name>
    <dbReference type="NCBI Taxonomy" id="2840708"/>
    <lineage>
        <taxon>Bacteria</taxon>
        <taxon>Bacillati</taxon>
        <taxon>Bacillota</taxon>
        <taxon>Clostridia</taxon>
        <taxon>Eubacteriales</taxon>
        <taxon>Oscillospiraceae</taxon>
        <taxon>Oscillospiraceae incertae sedis</taxon>
        <taxon>Candidatus Avoscillospira</taxon>
    </lineage>
</organism>
<gene>
    <name evidence="3" type="ORF">IAA67_01470</name>
</gene>